<keyword evidence="1" id="KW-0732">Signal</keyword>
<proteinExistence type="predicted"/>
<accession>A0A5E4NL87</accession>
<sequence length="287" mass="32098">MLKDSLFIFFTFCTTTNKCIAYDCGGSQVNITSFNSLEKAETQPVYFQTCFISIDYLITSCSVFEDAQMVDGGFFSEIIELGTARCKEIHQHRVYHTPLGNIISGLKINQTTLVPHTSGGALDREGNCEEGIATANNKENILILPSGSRLKLSDSYGLDQYKGGIVWQIEHQECNIREFDVLYDGEASLVKATTYNSNTESFIVETNHTAISLKKLSLSYACNIPVYKTDNPQLLIIADQNYADSFTPKQITPFSADLLSYLNTKFVYLEFTVKRTTTKLLIINTTI</sequence>
<evidence type="ECO:0000256" key="1">
    <source>
        <dbReference type="SAM" id="SignalP"/>
    </source>
</evidence>
<evidence type="ECO:0000313" key="2">
    <source>
        <dbReference type="EMBL" id="VVC45572.1"/>
    </source>
</evidence>
<dbReference type="Pfam" id="PF24664">
    <property type="entry name" value="Monjiviricetes_fusion"/>
    <property type="match status" value="2"/>
</dbReference>
<organism evidence="2 3">
    <name type="scientific">Cinara cedri</name>
    <dbReference type="NCBI Taxonomy" id="506608"/>
    <lineage>
        <taxon>Eukaryota</taxon>
        <taxon>Metazoa</taxon>
        <taxon>Ecdysozoa</taxon>
        <taxon>Arthropoda</taxon>
        <taxon>Hexapoda</taxon>
        <taxon>Insecta</taxon>
        <taxon>Pterygota</taxon>
        <taxon>Neoptera</taxon>
        <taxon>Paraneoptera</taxon>
        <taxon>Hemiptera</taxon>
        <taxon>Sternorrhyncha</taxon>
        <taxon>Aphidomorpha</taxon>
        <taxon>Aphidoidea</taxon>
        <taxon>Aphididae</taxon>
        <taxon>Lachninae</taxon>
        <taxon>Cinara</taxon>
    </lineage>
</organism>
<dbReference type="Proteomes" id="UP000325440">
    <property type="component" value="Unassembled WGS sequence"/>
</dbReference>
<evidence type="ECO:0000313" key="3">
    <source>
        <dbReference type="Proteomes" id="UP000325440"/>
    </source>
</evidence>
<dbReference type="EMBL" id="CABPRJ010002405">
    <property type="protein sequence ID" value="VVC45572.1"/>
    <property type="molecule type" value="Genomic_DNA"/>
</dbReference>
<dbReference type="AlphaFoldDB" id="A0A5E4NL87"/>
<feature type="chain" id="PRO_5022662323" evidence="1">
    <location>
        <begin position="22"/>
        <end position="287"/>
    </location>
</feature>
<gene>
    <name evidence="2" type="ORF">CINCED_3A014594</name>
</gene>
<name>A0A5E4NL87_9HEMI</name>
<protein>
    <submittedName>
        <fullName evidence="2">Uncharacterized protein</fullName>
    </submittedName>
</protein>
<keyword evidence="3" id="KW-1185">Reference proteome</keyword>
<reference evidence="2 3" key="1">
    <citation type="submission" date="2019-08" db="EMBL/GenBank/DDBJ databases">
        <authorList>
            <person name="Alioto T."/>
            <person name="Alioto T."/>
            <person name="Gomez Garrido J."/>
        </authorList>
    </citation>
    <scope>NUCLEOTIDE SEQUENCE [LARGE SCALE GENOMIC DNA]</scope>
</reference>
<dbReference type="OrthoDB" id="6769052at2759"/>
<feature type="signal peptide" evidence="1">
    <location>
        <begin position="1"/>
        <end position="21"/>
    </location>
</feature>